<dbReference type="NCBIfam" id="TIGR01352">
    <property type="entry name" value="tonB_Cterm"/>
    <property type="match status" value="1"/>
</dbReference>
<feature type="transmembrane region" description="Helical" evidence="5">
    <location>
        <begin position="183"/>
        <end position="202"/>
    </location>
</feature>
<feature type="domain" description="Peptidase M56" evidence="7">
    <location>
        <begin position="82"/>
        <end position="262"/>
    </location>
</feature>
<reference evidence="8 9" key="1">
    <citation type="submission" date="2023-09" db="EMBL/GenBank/DDBJ databases">
        <authorList>
            <person name="Qi X."/>
        </authorList>
    </citation>
    <scope>NUCLEOTIDE SEQUENCE [LARGE SCALE GENOMIC DNA]</scope>
    <source>
        <strain evidence="8 9">S1-1</strain>
    </source>
</reference>
<keyword evidence="9" id="KW-1185">Reference proteome</keyword>
<feature type="transmembrane region" description="Helical" evidence="5">
    <location>
        <begin position="81"/>
        <end position="103"/>
    </location>
</feature>
<dbReference type="Pfam" id="PF05569">
    <property type="entry name" value="Peptidase_M56"/>
    <property type="match status" value="1"/>
</dbReference>
<dbReference type="Pfam" id="PF03544">
    <property type="entry name" value="TonB_C"/>
    <property type="match status" value="1"/>
</dbReference>
<keyword evidence="5" id="KW-0997">Cell inner membrane</keyword>
<dbReference type="InterPro" id="IPR037682">
    <property type="entry name" value="TonB_C"/>
</dbReference>
<comment type="function">
    <text evidence="5">Interacts with outer membrane receptor proteins that carry out high-affinity binding and energy dependent uptake into the periplasmic space of specific substrates. It could act to transduce energy from the cytoplasmic membrane to specific energy-requiring processes in the outer membrane, resulting in the release into the periplasm of ligands bound by these outer membrane proteins.</text>
</comment>
<dbReference type="EMBL" id="CP136600">
    <property type="protein sequence ID" value="WOH36208.1"/>
    <property type="molecule type" value="Genomic_DNA"/>
</dbReference>
<feature type="transmembrane region" description="Helical" evidence="5">
    <location>
        <begin position="34"/>
        <end position="55"/>
    </location>
</feature>
<keyword evidence="4 5" id="KW-0472">Membrane</keyword>
<dbReference type="InterPro" id="IPR006260">
    <property type="entry name" value="TonB/TolA_C"/>
</dbReference>
<evidence type="ECO:0000313" key="8">
    <source>
        <dbReference type="EMBL" id="WOH36208.1"/>
    </source>
</evidence>
<dbReference type="InterPro" id="IPR008756">
    <property type="entry name" value="Peptidase_M56"/>
</dbReference>
<evidence type="ECO:0000256" key="4">
    <source>
        <dbReference type="ARBA" id="ARBA00023136"/>
    </source>
</evidence>
<evidence type="ECO:0000256" key="2">
    <source>
        <dbReference type="ARBA" id="ARBA00022692"/>
    </source>
</evidence>
<evidence type="ECO:0000259" key="6">
    <source>
        <dbReference type="Pfam" id="PF03544"/>
    </source>
</evidence>
<keyword evidence="5" id="KW-0653">Protein transport</keyword>
<name>A0ABZ0GLG0_9GAMM</name>
<evidence type="ECO:0000256" key="1">
    <source>
        <dbReference type="ARBA" id="ARBA00004167"/>
    </source>
</evidence>
<proteinExistence type="inferred from homology"/>
<comment type="caution">
    <text evidence="5">Lacks conserved residue(s) required for the propagation of feature annotation.</text>
</comment>
<dbReference type="Proteomes" id="UP001301442">
    <property type="component" value="Chromosome"/>
</dbReference>
<keyword evidence="5" id="KW-0813">Transport</keyword>
<evidence type="ECO:0000256" key="5">
    <source>
        <dbReference type="RuleBase" id="RU362123"/>
    </source>
</evidence>
<sequence length="403" mass="45593">MIDWLIEQQLVLSLLLILLIFAEAKLLPALGAKFCYSLFAAIPVALLLANMPDILKAELAPQISRYLVAINSNNVDIGININWLAIWASGAIIVIVISILSHLQLRTSELSSRINNSSQDLKLPNSLQPYVSRKVASPLLVGLFFPKLILPENYQKMYSVKQLAMVVEHEVVHFNRQDTRCNFIALMLLSLFWFNPLMWLGYKSYRRLQEISCDENVLSNKNTEEKIQYSKAMLLSIENTSNQLYAYTHYTEKQTMLKRLNFIKQKQQNKPFIKVTMLAVIASLLSSMAIADADHKSKAKSSEDVISPLMRVEPIYPEQAVAENLNGSVVLQFDVSAAGKVEHVIVISAQPEKIFDKSAKIALRQWQYQASSHGLKNQLVQLDFVTKEDEKSASLVERIKVTQ</sequence>
<dbReference type="PANTHER" id="PTHR34978:SF3">
    <property type="entry name" value="SLR0241 PROTEIN"/>
    <property type="match status" value="1"/>
</dbReference>
<keyword evidence="5" id="KW-0735">Signal-anchor</keyword>
<dbReference type="Gene3D" id="3.30.2420.10">
    <property type="entry name" value="TonB"/>
    <property type="match status" value="1"/>
</dbReference>
<keyword evidence="3 5" id="KW-1133">Transmembrane helix</keyword>
<evidence type="ECO:0000256" key="3">
    <source>
        <dbReference type="ARBA" id="ARBA00022989"/>
    </source>
</evidence>
<accession>A0ABZ0GLG0</accession>
<organism evidence="8 9">
    <name type="scientific">Thalassotalea fonticola</name>
    <dbReference type="NCBI Taxonomy" id="3065649"/>
    <lineage>
        <taxon>Bacteria</taxon>
        <taxon>Pseudomonadati</taxon>
        <taxon>Pseudomonadota</taxon>
        <taxon>Gammaproteobacteria</taxon>
        <taxon>Alteromonadales</taxon>
        <taxon>Colwelliaceae</taxon>
        <taxon>Thalassotalea</taxon>
    </lineage>
</organism>
<keyword evidence="5" id="KW-1003">Cell membrane</keyword>
<comment type="similarity">
    <text evidence="5">Belongs to the TonB family.</text>
</comment>
<evidence type="ECO:0000313" key="9">
    <source>
        <dbReference type="Proteomes" id="UP001301442"/>
    </source>
</evidence>
<dbReference type="PANTHER" id="PTHR34978">
    <property type="entry name" value="POSSIBLE SENSOR-TRANSDUCER PROTEIN BLAR"/>
    <property type="match status" value="1"/>
</dbReference>
<comment type="subcellular location">
    <subcellularLocation>
        <location evidence="5">Cell inner membrane</location>
        <topology evidence="5">Single-pass membrane protein</topology>
        <orientation evidence="5">Periplasmic side</orientation>
    </subcellularLocation>
    <subcellularLocation>
        <location evidence="1">Membrane</location>
        <topology evidence="1">Single-pass membrane protein</topology>
    </subcellularLocation>
</comment>
<dbReference type="InterPro" id="IPR052173">
    <property type="entry name" value="Beta-lactam_resp_regulator"/>
</dbReference>
<feature type="domain" description="TonB C-terminal" evidence="6">
    <location>
        <begin position="313"/>
        <end position="377"/>
    </location>
</feature>
<evidence type="ECO:0000259" key="7">
    <source>
        <dbReference type="Pfam" id="PF05569"/>
    </source>
</evidence>
<protein>
    <recommendedName>
        <fullName evidence="5">Protein TonB</fullName>
    </recommendedName>
</protein>
<dbReference type="InterPro" id="IPR003538">
    <property type="entry name" value="TonB"/>
</dbReference>
<dbReference type="SUPFAM" id="SSF74653">
    <property type="entry name" value="TolA/TonB C-terminal domain"/>
    <property type="match status" value="1"/>
</dbReference>
<gene>
    <name evidence="8" type="ORF">RI844_12590</name>
</gene>
<dbReference type="PRINTS" id="PR01374">
    <property type="entry name" value="TONBPROTEIN"/>
</dbReference>
<keyword evidence="2 5" id="KW-0812">Transmembrane</keyword>
<dbReference type="CDD" id="cd07341">
    <property type="entry name" value="M56_BlaR1_MecR1_like"/>
    <property type="match status" value="1"/>
</dbReference>
<dbReference type="RefSeq" id="WP_348395022.1">
    <property type="nucleotide sequence ID" value="NZ_CP136600.1"/>
</dbReference>